<dbReference type="CDD" id="cd16449">
    <property type="entry name" value="RING-HC"/>
    <property type="match status" value="1"/>
</dbReference>
<keyword evidence="1" id="KW-0863">Zinc-finger</keyword>
<organism evidence="3 4">
    <name type="scientific">Protea cynaroides</name>
    <dbReference type="NCBI Taxonomy" id="273540"/>
    <lineage>
        <taxon>Eukaryota</taxon>
        <taxon>Viridiplantae</taxon>
        <taxon>Streptophyta</taxon>
        <taxon>Embryophyta</taxon>
        <taxon>Tracheophyta</taxon>
        <taxon>Spermatophyta</taxon>
        <taxon>Magnoliopsida</taxon>
        <taxon>Proteales</taxon>
        <taxon>Proteaceae</taxon>
        <taxon>Protea</taxon>
    </lineage>
</organism>
<accession>A0A9Q0QRF3</accession>
<proteinExistence type="predicted"/>
<gene>
    <name evidence="3" type="ORF">NE237_015821</name>
</gene>
<dbReference type="Proteomes" id="UP001141806">
    <property type="component" value="Unassembled WGS sequence"/>
</dbReference>
<reference evidence="3" key="1">
    <citation type="journal article" date="2023" name="Plant J.">
        <title>The genome of the king protea, Protea cynaroides.</title>
        <authorList>
            <person name="Chang J."/>
            <person name="Duong T.A."/>
            <person name="Schoeman C."/>
            <person name="Ma X."/>
            <person name="Roodt D."/>
            <person name="Barker N."/>
            <person name="Li Z."/>
            <person name="Van de Peer Y."/>
            <person name="Mizrachi E."/>
        </authorList>
    </citation>
    <scope>NUCLEOTIDE SEQUENCE</scope>
    <source>
        <tissue evidence="3">Young leaves</tissue>
    </source>
</reference>
<keyword evidence="1" id="KW-0479">Metal-binding</keyword>
<dbReference type="GO" id="GO:0008270">
    <property type="term" value="F:zinc ion binding"/>
    <property type="evidence" value="ECO:0007669"/>
    <property type="project" value="UniProtKB-KW"/>
</dbReference>
<dbReference type="PROSITE" id="PS50089">
    <property type="entry name" value="ZF_RING_2"/>
    <property type="match status" value="1"/>
</dbReference>
<dbReference type="OrthoDB" id="1711136at2759"/>
<dbReference type="PANTHER" id="PTHR46629">
    <property type="entry name" value="OS01G0917900 PROTEIN"/>
    <property type="match status" value="1"/>
</dbReference>
<dbReference type="SUPFAM" id="SSF57850">
    <property type="entry name" value="RING/U-box"/>
    <property type="match status" value="1"/>
</dbReference>
<dbReference type="Gene3D" id="3.30.40.10">
    <property type="entry name" value="Zinc/RING finger domain, C3HC4 (zinc finger)"/>
    <property type="match status" value="1"/>
</dbReference>
<evidence type="ECO:0000256" key="1">
    <source>
        <dbReference type="PROSITE-ProRule" id="PRU00175"/>
    </source>
</evidence>
<dbReference type="AlphaFoldDB" id="A0A9Q0QRF3"/>
<name>A0A9Q0QRF3_9MAGN</name>
<keyword evidence="1" id="KW-0862">Zinc</keyword>
<feature type="domain" description="RING-type" evidence="2">
    <location>
        <begin position="272"/>
        <end position="310"/>
    </location>
</feature>
<keyword evidence="4" id="KW-1185">Reference proteome</keyword>
<protein>
    <recommendedName>
        <fullName evidence="2">RING-type domain-containing protein</fullName>
    </recommendedName>
</protein>
<evidence type="ECO:0000313" key="4">
    <source>
        <dbReference type="Proteomes" id="UP001141806"/>
    </source>
</evidence>
<dbReference type="EMBL" id="JAMYWD010000006">
    <property type="protein sequence ID" value="KAJ4969120.1"/>
    <property type="molecule type" value="Genomic_DNA"/>
</dbReference>
<evidence type="ECO:0000313" key="3">
    <source>
        <dbReference type="EMBL" id="KAJ4969120.1"/>
    </source>
</evidence>
<dbReference type="InterPro" id="IPR013083">
    <property type="entry name" value="Znf_RING/FYVE/PHD"/>
</dbReference>
<dbReference type="SMART" id="SM00184">
    <property type="entry name" value="RING"/>
    <property type="match status" value="1"/>
</dbReference>
<sequence length="320" mass="35349">MEAGGACRRRLTHQVSVVDRFDTSNRRDLLRVKDDDESYRDSMTGLTLGAVLGCESKRQVTIPPVSRTLLDIIRDEESGHQVLACQNRKKWKCFRDRLRLRRPSAAWESSPADGDCRLLRISDPAVAPPISGSTVSDQSGNGPDNREDIVTEYDTVAAANGPVMVRLAAALATERELQRQRVRSNPAPVVEEVREEQVVVEPAVRTQLAEEAAPARMSLMALLEEAAPARMSLMALLEETDRQSGMLGSALMGDMAEEEEEDADEDGGEYVCCVCMVRHKGAAFIPCGHAFCRLCSRELWVSRGNCPLCNGFILEILDIF</sequence>
<dbReference type="InterPro" id="IPR001841">
    <property type="entry name" value="Znf_RING"/>
</dbReference>
<comment type="caution">
    <text evidence="3">The sequence shown here is derived from an EMBL/GenBank/DDBJ whole genome shotgun (WGS) entry which is preliminary data.</text>
</comment>
<evidence type="ECO:0000259" key="2">
    <source>
        <dbReference type="PROSITE" id="PS50089"/>
    </source>
</evidence>
<dbReference type="Pfam" id="PF13920">
    <property type="entry name" value="zf-C3HC4_3"/>
    <property type="match status" value="1"/>
</dbReference>